<accession>A0A8X6QZW7</accession>
<organism evidence="2 3">
    <name type="scientific">Nephila pilipes</name>
    <name type="common">Giant wood spider</name>
    <name type="synonym">Nephila maculata</name>
    <dbReference type="NCBI Taxonomy" id="299642"/>
    <lineage>
        <taxon>Eukaryota</taxon>
        <taxon>Metazoa</taxon>
        <taxon>Ecdysozoa</taxon>
        <taxon>Arthropoda</taxon>
        <taxon>Chelicerata</taxon>
        <taxon>Arachnida</taxon>
        <taxon>Araneae</taxon>
        <taxon>Araneomorphae</taxon>
        <taxon>Entelegynae</taxon>
        <taxon>Araneoidea</taxon>
        <taxon>Nephilidae</taxon>
        <taxon>Nephila</taxon>
    </lineage>
</organism>
<name>A0A8X6QZW7_NEPPI</name>
<proteinExistence type="predicted"/>
<gene>
    <name evidence="2" type="ORF">NPIL_129431</name>
    <name evidence="1" type="ORF">NPIL_161191</name>
</gene>
<dbReference type="EMBL" id="BMAW01003216">
    <property type="protein sequence ID" value="GFS82396.1"/>
    <property type="molecule type" value="Genomic_DNA"/>
</dbReference>
<evidence type="ECO:0000313" key="1">
    <source>
        <dbReference type="EMBL" id="GFS82396.1"/>
    </source>
</evidence>
<keyword evidence="3" id="KW-1185">Reference proteome</keyword>
<dbReference type="AlphaFoldDB" id="A0A8X6QZW7"/>
<protein>
    <submittedName>
        <fullName evidence="2">Uncharacterized protein</fullName>
    </submittedName>
</protein>
<dbReference type="Proteomes" id="UP000887013">
    <property type="component" value="Unassembled WGS sequence"/>
</dbReference>
<sequence length="164" mass="18763">MKGRTSSSIFDQIDRHNYTQLSGKQLNQKINRIQQNGAPSCRALESCKLQMKLETSISETLSGILYLIRSLLSDFPSLLIHTKYSIQTCIAINSTHNFMKSYGISNAIYRESMNPEEKHEESSFAKQAQYDDVRKCHAFKSHTENNMEESNVISVLIVNVLYIH</sequence>
<comment type="caution">
    <text evidence="2">The sequence shown here is derived from an EMBL/GenBank/DDBJ whole genome shotgun (WGS) entry which is preliminary data.</text>
</comment>
<dbReference type="EMBL" id="BMAW01036750">
    <property type="protein sequence ID" value="GFU45670.1"/>
    <property type="molecule type" value="Genomic_DNA"/>
</dbReference>
<evidence type="ECO:0000313" key="2">
    <source>
        <dbReference type="EMBL" id="GFU45670.1"/>
    </source>
</evidence>
<evidence type="ECO:0000313" key="3">
    <source>
        <dbReference type="Proteomes" id="UP000887013"/>
    </source>
</evidence>
<reference evidence="2" key="1">
    <citation type="submission" date="2020-08" db="EMBL/GenBank/DDBJ databases">
        <title>Multicomponent nature underlies the extraordinary mechanical properties of spider dragline silk.</title>
        <authorList>
            <person name="Kono N."/>
            <person name="Nakamura H."/>
            <person name="Mori M."/>
            <person name="Yoshida Y."/>
            <person name="Ohtoshi R."/>
            <person name="Malay A.D."/>
            <person name="Moran D.A.P."/>
            <person name="Tomita M."/>
            <person name="Numata K."/>
            <person name="Arakawa K."/>
        </authorList>
    </citation>
    <scope>NUCLEOTIDE SEQUENCE</scope>
</reference>